<proteinExistence type="predicted"/>
<feature type="domain" description="Peptidase M20 dimerisation" evidence="1">
    <location>
        <begin position="196"/>
        <end position="286"/>
    </location>
</feature>
<dbReference type="RefSeq" id="WP_377280125.1">
    <property type="nucleotide sequence ID" value="NZ_JBHSGL010000015.1"/>
</dbReference>
<accession>A0ABV9MGF3</accession>
<protein>
    <submittedName>
        <fullName evidence="2">M20 family metallopeptidase</fullName>
    </submittedName>
</protein>
<dbReference type="SUPFAM" id="SSF55031">
    <property type="entry name" value="Bacterial exopeptidase dimerisation domain"/>
    <property type="match status" value="1"/>
</dbReference>
<dbReference type="CDD" id="cd03886">
    <property type="entry name" value="M20_Acy1"/>
    <property type="match status" value="1"/>
</dbReference>
<reference evidence="3" key="1">
    <citation type="journal article" date="2019" name="Int. J. Syst. Evol. Microbiol.">
        <title>The Global Catalogue of Microorganisms (GCM) 10K type strain sequencing project: providing services to taxonomists for standard genome sequencing and annotation.</title>
        <authorList>
            <consortium name="The Broad Institute Genomics Platform"/>
            <consortium name="The Broad Institute Genome Sequencing Center for Infectious Disease"/>
            <person name="Wu L."/>
            <person name="Ma J."/>
        </authorList>
    </citation>
    <scope>NUCLEOTIDE SEQUENCE [LARGE SCALE GENOMIC DNA]</scope>
    <source>
        <strain evidence="3">CGMCC 1.12151</strain>
    </source>
</reference>
<dbReference type="InterPro" id="IPR002933">
    <property type="entry name" value="Peptidase_M20"/>
</dbReference>
<evidence type="ECO:0000259" key="1">
    <source>
        <dbReference type="Pfam" id="PF07687"/>
    </source>
</evidence>
<organism evidence="2 3">
    <name type="scientific">Planococcus dechangensis</name>
    <dbReference type="NCBI Taxonomy" id="1176255"/>
    <lineage>
        <taxon>Bacteria</taxon>
        <taxon>Bacillati</taxon>
        <taxon>Bacillota</taxon>
        <taxon>Bacilli</taxon>
        <taxon>Bacillales</taxon>
        <taxon>Caryophanaceae</taxon>
        <taxon>Planococcus</taxon>
    </lineage>
</organism>
<evidence type="ECO:0000313" key="2">
    <source>
        <dbReference type="EMBL" id="MFC4714409.1"/>
    </source>
</evidence>
<sequence>MRDKDELLEQAEQMAGDISGWRRALHQYPELSFQEVETARFIASVLETVQGITVERGRGLKTSVIGTLGTGRPVIALRADIDALPIDEANTCDYRSRNPGVMHACGHDAHAAILLGTARLLAEHFQKQQVCGTVKFIFQPAEETIDEDSLSGSPYLLQAGAYEGVEAAIALHMCPWLPVGDVQLSDGLSMANVDVFRAEIVGTGGHGAYPELGSDPTWMLGVILQALHGIVPRKVPALEPAVISIGQIHAGTASNIIPQEVKVEGTVRSYTGRVRNLLETEIERAFSLATQLGGDYSFSYQRGEPALVNDKQVNAGIIRAIHKTDPSIDTIDRSFGMGGEDFGYVTQQVPGAMFFLGCGLQDGVSRELHTAHFDIDERSLPLGAAILANAAIDFLETEQNREGENDDA</sequence>
<dbReference type="NCBIfam" id="TIGR01891">
    <property type="entry name" value="amidohydrolases"/>
    <property type="match status" value="1"/>
</dbReference>
<keyword evidence="3" id="KW-1185">Reference proteome</keyword>
<dbReference type="InterPro" id="IPR011650">
    <property type="entry name" value="Peptidase_M20_dimer"/>
</dbReference>
<dbReference type="EMBL" id="JBHSGL010000015">
    <property type="protein sequence ID" value="MFC4714409.1"/>
    <property type="molecule type" value="Genomic_DNA"/>
</dbReference>
<dbReference type="PANTHER" id="PTHR11014:SF63">
    <property type="entry name" value="METALLOPEPTIDASE, PUTATIVE (AFU_ORTHOLOGUE AFUA_6G09600)-RELATED"/>
    <property type="match status" value="1"/>
</dbReference>
<gene>
    <name evidence="2" type="ORF">ACFO5U_16270</name>
</gene>
<dbReference type="SUPFAM" id="SSF53187">
    <property type="entry name" value="Zn-dependent exopeptidases"/>
    <property type="match status" value="1"/>
</dbReference>
<dbReference type="PANTHER" id="PTHR11014">
    <property type="entry name" value="PEPTIDASE M20 FAMILY MEMBER"/>
    <property type="match status" value="1"/>
</dbReference>
<dbReference type="Proteomes" id="UP001595932">
    <property type="component" value="Unassembled WGS sequence"/>
</dbReference>
<dbReference type="Gene3D" id="3.30.70.360">
    <property type="match status" value="1"/>
</dbReference>
<dbReference type="InterPro" id="IPR036264">
    <property type="entry name" value="Bact_exopeptidase_dim_dom"/>
</dbReference>
<name>A0ABV9MGF3_9BACL</name>
<comment type="caution">
    <text evidence="2">The sequence shown here is derived from an EMBL/GenBank/DDBJ whole genome shotgun (WGS) entry which is preliminary data.</text>
</comment>
<dbReference type="Pfam" id="PF01546">
    <property type="entry name" value="Peptidase_M20"/>
    <property type="match status" value="1"/>
</dbReference>
<evidence type="ECO:0000313" key="3">
    <source>
        <dbReference type="Proteomes" id="UP001595932"/>
    </source>
</evidence>
<dbReference type="PIRSF" id="PIRSF005962">
    <property type="entry name" value="Pept_M20D_amidohydro"/>
    <property type="match status" value="1"/>
</dbReference>
<dbReference type="InterPro" id="IPR017439">
    <property type="entry name" value="Amidohydrolase"/>
</dbReference>
<dbReference type="Gene3D" id="3.40.630.10">
    <property type="entry name" value="Zn peptidases"/>
    <property type="match status" value="1"/>
</dbReference>
<dbReference type="Pfam" id="PF07687">
    <property type="entry name" value="M20_dimer"/>
    <property type="match status" value="1"/>
</dbReference>